<feature type="transmembrane region" description="Helical" evidence="9">
    <location>
        <begin position="52"/>
        <end position="75"/>
    </location>
</feature>
<feature type="transmembrane region" description="Helical" evidence="9">
    <location>
        <begin position="354"/>
        <end position="375"/>
    </location>
</feature>
<protein>
    <submittedName>
        <fullName evidence="11">Calcium/proton exchanger</fullName>
    </submittedName>
</protein>
<organism evidence="11 12">
    <name type="scientific">Exophiala xenobiotica</name>
    <dbReference type="NCBI Taxonomy" id="348802"/>
    <lineage>
        <taxon>Eukaryota</taxon>
        <taxon>Fungi</taxon>
        <taxon>Dikarya</taxon>
        <taxon>Ascomycota</taxon>
        <taxon>Pezizomycotina</taxon>
        <taxon>Eurotiomycetes</taxon>
        <taxon>Chaetothyriomycetidae</taxon>
        <taxon>Chaetothyriales</taxon>
        <taxon>Herpotrichiellaceae</taxon>
        <taxon>Exophiala</taxon>
    </lineage>
</organism>
<dbReference type="Proteomes" id="UP000054342">
    <property type="component" value="Unassembled WGS sequence"/>
</dbReference>
<evidence type="ECO:0000256" key="7">
    <source>
        <dbReference type="ARBA" id="ARBA00023136"/>
    </source>
</evidence>
<feature type="compositionally biased region" description="Basic and acidic residues" evidence="8">
    <location>
        <begin position="202"/>
        <end position="218"/>
    </location>
</feature>
<comment type="similarity">
    <text evidence="2">Belongs to the Ca(2+):cation antiporter (CaCA) (TC 2.A.19) family.</text>
</comment>
<evidence type="ECO:0000256" key="9">
    <source>
        <dbReference type="SAM" id="Phobius"/>
    </source>
</evidence>
<evidence type="ECO:0000256" key="4">
    <source>
        <dbReference type="ARBA" id="ARBA00022692"/>
    </source>
</evidence>
<evidence type="ECO:0000256" key="5">
    <source>
        <dbReference type="ARBA" id="ARBA00022989"/>
    </source>
</evidence>
<feature type="compositionally biased region" description="Basic and acidic residues" evidence="8">
    <location>
        <begin position="158"/>
        <end position="168"/>
    </location>
</feature>
<dbReference type="EMBL" id="KN847319">
    <property type="protein sequence ID" value="KIW55840.1"/>
    <property type="molecule type" value="Genomic_DNA"/>
</dbReference>
<keyword evidence="3" id="KW-0813">Transport</keyword>
<keyword evidence="12" id="KW-1185">Reference proteome</keyword>
<dbReference type="GO" id="GO:0000329">
    <property type="term" value="C:fungal-type vacuole membrane"/>
    <property type="evidence" value="ECO:0007669"/>
    <property type="project" value="TreeGrafter"/>
</dbReference>
<dbReference type="OrthoDB" id="1699231at2759"/>
<evidence type="ECO:0000313" key="12">
    <source>
        <dbReference type="Proteomes" id="UP000054342"/>
    </source>
</evidence>
<dbReference type="HOGENOM" id="CLU_008721_3_2_1"/>
<evidence type="ECO:0000313" key="11">
    <source>
        <dbReference type="EMBL" id="KIW55840.1"/>
    </source>
</evidence>
<dbReference type="Pfam" id="PF01699">
    <property type="entry name" value="Na_Ca_ex"/>
    <property type="match status" value="1"/>
</dbReference>
<dbReference type="STRING" id="348802.A0A0D2EM72"/>
<comment type="subcellular location">
    <subcellularLocation>
        <location evidence="1">Endomembrane system</location>
        <topology evidence="1">Multi-pass membrane protein</topology>
    </subcellularLocation>
</comment>
<dbReference type="InterPro" id="IPR004837">
    <property type="entry name" value="NaCa_Exmemb"/>
</dbReference>
<dbReference type="InterPro" id="IPR004713">
    <property type="entry name" value="CaH_exchang"/>
</dbReference>
<dbReference type="GO" id="GO:0012505">
    <property type="term" value="C:endomembrane system"/>
    <property type="evidence" value="ECO:0007669"/>
    <property type="project" value="UniProtKB-SubCell"/>
</dbReference>
<dbReference type="GeneID" id="25326465"/>
<dbReference type="Gene3D" id="1.20.1420.30">
    <property type="entry name" value="NCX, central ion-binding region"/>
    <property type="match status" value="1"/>
</dbReference>
<accession>A0A0D2EM72</accession>
<feature type="transmembrane region" description="Helical" evidence="9">
    <location>
        <begin position="291"/>
        <end position="314"/>
    </location>
</feature>
<dbReference type="InterPro" id="IPR044880">
    <property type="entry name" value="NCX_ion-bd_dom_sf"/>
</dbReference>
<keyword evidence="6" id="KW-0406">Ion transport</keyword>
<evidence type="ECO:0000256" key="3">
    <source>
        <dbReference type="ARBA" id="ARBA00022448"/>
    </source>
</evidence>
<evidence type="ECO:0000259" key="10">
    <source>
        <dbReference type="Pfam" id="PF01699"/>
    </source>
</evidence>
<feature type="transmembrane region" description="Helical" evidence="9">
    <location>
        <begin position="321"/>
        <end position="348"/>
    </location>
</feature>
<evidence type="ECO:0000256" key="8">
    <source>
        <dbReference type="SAM" id="MobiDB-lite"/>
    </source>
</evidence>
<proteinExistence type="inferred from homology"/>
<feature type="domain" description="Sodium/calcium exchanger membrane region" evidence="10">
    <location>
        <begin position="257"/>
        <end position="399"/>
    </location>
</feature>
<dbReference type="GO" id="GO:0006874">
    <property type="term" value="P:intracellular calcium ion homeostasis"/>
    <property type="evidence" value="ECO:0007669"/>
    <property type="project" value="TreeGrafter"/>
</dbReference>
<keyword evidence="5 9" id="KW-1133">Transmembrane helix</keyword>
<feature type="transmembrane region" description="Helical" evidence="9">
    <location>
        <begin position="20"/>
        <end position="40"/>
    </location>
</feature>
<evidence type="ECO:0000256" key="2">
    <source>
        <dbReference type="ARBA" id="ARBA00008170"/>
    </source>
</evidence>
<feature type="transmembrane region" description="Helical" evidence="9">
    <location>
        <begin position="382"/>
        <end position="402"/>
    </location>
</feature>
<feature type="transmembrane region" description="Helical" evidence="9">
    <location>
        <begin position="258"/>
        <end position="279"/>
    </location>
</feature>
<evidence type="ECO:0000256" key="6">
    <source>
        <dbReference type="ARBA" id="ARBA00023065"/>
    </source>
</evidence>
<dbReference type="RefSeq" id="XP_013316424.1">
    <property type="nucleotide sequence ID" value="XM_013460970.1"/>
</dbReference>
<dbReference type="PANTHER" id="PTHR31503">
    <property type="entry name" value="VACUOLAR CALCIUM ION TRANSPORTER"/>
    <property type="match status" value="1"/>
</dbReference>
<name>A0A0D2EM72_9EURO</name>
<keyword evidence="7 9" id="KW-0472">Membrane</keyword>
<keyword evidence="4 9" id="KW-0812">Transmembrane</keyword>
<dbReference type="AlphaFoldDB" id="A0A0D2EM72"/>
<feature type="region of interest" description="Disordered" evidence="8">
    <location>
        <begin position="85"/>
        <end position="109"/>
    </location>
</feature>
<evidence type="ECO:0000256" key="1">
    <source>
        <dbReference type="ARBA" id="ARBA00004127"/>
    </source>
</evidence>
<reference evidence="11 12" key="1">
    <citation type="submission" date="2015-01" db="EMBL/GenBank/DDBJ databases">
        <title>The Genome Sequence of Exophiala xenobiotica CBS118157.</title>
        <authorList>
            <consortium name="The Broad Institute Genomics Platform"/>
            <person name="Cuomo C."/>
            <person name="de Hoog S."/>
            <person name="Gorbushina A."/>
            <person name="Stielow B."/>
            <person name="Teixiera M."/>
            <person name="Abouelleil A."/>
            <person name="Chapman S.B."/>
            <person name="Priest M."/>
            <person name="Young S.K."/>
            <person name="Wortman J."/>
            <person name="Nusbaum C."/>
            <person name="Birren B."/>
        </authorList>
    </citation>
    <scope>NUCLEOTIDE SEQUENCE [LARGE SCALE GENOMIC DNA]</scope>
    <source>
        <strain evidence="11 12">CBS 118157</strain>
    </source>
</reference>
<dbReference type="PANTHER" id="PTHR31503:SF18">
    <property type="entry name" value="CA(2+)_H(+) EXCHANGER, PUTATIVE (EUROFUNG)-RELATED"/>
    <property type="match status" value="1"/>
</dbReference>
<dbReference type="GO" id="GO:0015369">
    <property type="term" value="F:calcium:proton antiporter activity"/>
    <property type="evidence" value="ECO:0007669"/>
    <property type="project" value="TreeGrafter"/>
</dbReference>
<gene>
    <name evidence="11" type="ORF">PV05_04557</name>
</gene>
<feature type="region of interest" description="Disordered" evidence="8">
    <location>
        <begin position="142"/>
        <end position="232"/>
    </location>
</feature>
<sequence length="407" mass="44801">MAILAGSLHNHEQDHDKEEAQGLACLLSVSVFSLLIPNAFYHTFDDDKTAKVAVLILSRVSSFTLLVIYLLYIFFQVRKPSSTTALNDPPPFLPARTSHDSRGRESSTPCILPRSIRFEDEEMVDYHLSTGDLRRDSVELAPIAGPNEANTSFDEDESRWHTRNRPDEESQALLSQARNTHGDKKTLSAQSIYHQHQRYRSQSRDSHRSHSQTSDHQRHSTSNLPRFLLGNNPSTNDLPGSVEALPEMSPVIGRKTSILLLIVSSLLVAICAELLVNTLDEMISSGPFSQAFIGLIILPIAGNCAELLTAIIVAARGNFDLAIGVSVGSSVQISLFVTPLVILCGWAMQKDMTMYFGLFEIVALFATTFLVNCLILNSRTNALEGSILCACYFIIAVGAFLVPTPQN</sequence>